<comment type="caution">
    <text evidence="12">The sequence shown here is derived from an EMBL/GenBank/DDBJ whole genome shotgun (WGS) entry which is preliminary data.</text>
</comment>
<keyword evidence="4 9" id="KW-0637">Prenyltransferase</keyword>
<dbReference type="EMBL" id="JBHFFA010000007">
    <property type="protein sequence ID" value="KAL2614118.1"/>
    <property type="molecule type" value="Genomic_DNA"/>
</dbReference>
<feature type="compositionally biased region" description="Low complexity" evidence="10">
    <location>
        <begin position="409"/>
        <end position="419"/>
    </location>
</feature>
<evidence type="ECO:0000256" key="8">
    <source>
        <dbReference type="ARBA" id="ARBA00022833"/>
    </source>
</evidence>
<evidence type="ECO:0000256" key="1">
    <source>
        <dbReference type="ARBA" id="ARBA00010497"/>
    </source>
</evidence>
<evidence type="ECO:0000256" key="4">
    <source>
        <dbReference type="ARBA" id="ARBA00022602"/>
    </source>
</evidence>
<dbReference type="GO" id="GO:0004660">
    <property type="term" value="F:protein farnesyltransferase activity"/>
    <property type="evidence" value="ECO:0007669"/>
    <property type="project" value="UniProtKB-UniRule"/>
</dbReference>
<dbReference type="InterPro" id="IPR001330">
    <property type="entry name" value="Prenyltrans"/>
</dbReference>
<feature type="domain" description="Prenyltransferase alpha-alpha toroid" evidence="11">
    <location>
        <begin position="112"/>
        <end position="383"/>
    </location>
</feature>
<accession>A0ABD1XZQ8</accession>
<dbReference type="PANTHER" id="PTHR11774">
    <property type="entry name" value="GERANYLGERANYL TRANSFERASE TYPE BETA SUBUNIT"/>
    <property type="match status" value="1"/>
</dbReference>
<gene>
    <name evidence="12" type="ORF">R1flu_025810</name>
</gene>
<evidence type="ECO:0000256" key="7">
    <source>
        <dbReference type="ARBA" id="ARBA00022737"/>
    </source>
</evidence>
<feature type="compositionally biased region" description="Acidic residues" evidence="10">
    <location>
        <begin position="388"/>
        <end position="397"/>
    </location>
</feature>
<dbReference type="PANTHER" id="PTHR11774:SF6">
    <property type="entry name" value="PROTEIN FARNESYLTRANSFERASE SUBUNIT BETA"/>
    <property type="match status" value="1"/>
</dbReference>
<keyword evidence="13" id="KW-1185">Reference proteome</keyword>
<dbReference type="InterPro" id="IPR008930">
    <property type="entry name" value="Terpenoid_cyclase/PrenylTrfase"/>
</dbReference>
<comment type="similarity">
    <text evidence="1 9">Belongs to the protein prenyltransferase subunit beta family.</text>
</comment>
<comment type="subunit">
    <text evidence="9">Heterodimer of FTA and FTB.</text>
</comment>
<feature type="compositionally biased region" description="Basic and acidic residues" evidence="10">
    <location>
        <begin position="430"/>
        <end position="441"/>
    </location>
</feature>
<evidence type="ECO:0000259" key="11">
    <source>
        <dbReference type="Pfam" id="PF00432"/>
    </source>
</evidence>
<evidence type="ECO:0000256" key="9">
    <source>
        <dbReference type="RuleBase" id="RU365056"/>
    </source>
</evidence>
<reference evidence="12 13" key="1">
    <citation type="submission" date="2024-09" db="EMBL/GenBank/DDBJ databases">
        <title>Chromosome-scale assembly of Riccia fluitans.</title>
        <authorList>
            <person name="Paukszto L."/>
            <person name="Sawicki J."/>
            <person name="Karawczyk K."/>
            <person name="Piernik-Szablinska J."/>
            <person name="Szczecinska M."/>
            <person name="Mazdziarz M."/>
        </authorList>
    </citation>
    <scope>NUCLEOTIDE SEQUENCE [LARGE SCALE GENOMIC DNA]</scope>
    <source>
        <strain evidence="12">Rf_01</strain>
        <tissue evidence="12">Aerial parts of the thallus</tissue>
    </source>
</reference>
<dbReference type="CDD" id="cd02893">
    <property type="entry name" value="FTase"/>
    <property type="match status" value="1"/>
</dbReference>
<dbReference type="GO" id="GO:0008270">
    <property type="term" value="F:zinc ion binding"/>
    <property type="evidence" value="ECO:0007669"/>
    <property type="project" value="UniProtKB-UniRule"/>
</dbReference>
<evidence type="ECO:0000313" key="13">
    <source>
        <dbReference type="Proteomes" id="UP001605036"/>
    </source>
</evidence>
<dbReference type="EC" id="2.5.1.58" evidence="2 9"/>
<comment type="cofactor">
    <cofactor evidence="9">
        <name>Zn(2+)</name>
        <dbReference type="ChEBI" id="CHEBI:29105"/>
    </cofactor>
    <text evidence="9">Binds 1 zinc ion per subunit.</text>
</comment>
<protein>
    <recommendedName>
        <fullName evidence="3 9">Protein farnesyltransferase subunit beta</fullName>
        <shortName evidence="9">FTase-beta</shortName>
        <ecNumber evidence="2 9">2.5.1.58</ecNumber>
    </recommendedName>
</protein>
<dbReference type="GO" id="GO:0097354">
    <property type="term" value="P:prenylation"/>
    <property type="evidence" value="ECO:0007669"/>
    <property type="project" value="UniProtKB-UniRule"/>
</dbReference>
<keyword evidence="5 9" id="KW-0808">Transferase</keyword>
<proteinExistence type="inferred from homology"/>
<comment type="function">
    <text evidence="9">Catalyzes the transfer of a farnesyl moiety from farnesyl diphosphate to a cysteine at the fourth position from the C-terminus of several proteins. The beta subunit is responsible for peptide-binding.</text>
</comment>
<dbReference type="Pfam" id="PF00432">
    <property type="entry name" value="Prenyltrans"/>
    <property type="match status" value="2"/>
</dbReference>
<evidence type="ECO:0000256" key="5">
    <source>
        <dbReference type="ARBA" id="ARBA00022679"/>
    </source>
</evidence>
<evidence type="ECO:0000256" key="6">
    <source>
        <dbReference type="ARBA" id="ARBA00022723"/>
    </source>
</evidence>
<dbReference type="GO" id="GO:0005965">
    <property type="term" value="C:protein farnesyltransferase complex"/>
    <property type="evidence" value="ECO:0007669"/>
    <property type="project" value="UniProtKB-UniRule"/>
</dbReference>
<feature type="compositionally biased region" description="Basic and acidic residues" evidence="10">
    <location>
        <begin position="398"/>
        <end position="408"/>
    </location>
</feature>
<name>A0ABD1XZQ8_9MARC</name>
<keyword evidence="8 9" id="KW-0862">Zinc</keyword>
<evidence type="ECO:0000256" key="10">
    <source>
        <dbReference type="SAM" id="MobiDB-lite"/>
    </source>
</evidence>
<keyword evidence="6 9" id="KW-0479">Metal-binding</keyword>
<comment type="catalytic activity">
    <reaction evidence="9">
        <text>L-cysteinyl-[protein] + (2E,6E)-farnesyl diphosphate = S-(2E,6E)-farnesyl-L-cysteinyl-[protein] + diphosphate</text>
        <dbReference type="Rhea" id="RHEA:13345"/>
        <dbReference type="Rhea" id="RHEA-COMP:10131"/>
        <dbReference type="Rhea" id="RHEA-COMP:11535"/>
        <dbReference type="ChEBI" id="CHEBI:29950"/>
        <dbReference type="ChEBI" id="CHEBI:33019"/>
        <dbReference type="ChEBI" id="CHEBI:86019"/>
        <dbReference type="ChEBI" id="CHEBI:175763"/>
    </reaction>
</comment>
<dbReference type="InterPro" id="IPR026872">
    <property type="entry name" value="FTB"/>
</dbReference>
<evidence type="ECO:0000256" key="2">
    <source>
        <dbReference type="ARBA" id="ARBA00012702"/>
    </source>
</evidence>
<dbReference type="Proteomes" id="UP001605036">
    <property type="component" value="Unassembled WGS sequence"/>
</dbReference>
<sequence>MGVIDEHWLKFTRREQFFWIVSPAEYLENRAGGRNQCLSLDPNSFLAVASVPIMLSTHCSAEQSFLCSNMEEGSSSSTLSQRLLSDLERVVSSAYEQFDSAKIKERYELLTLSSHHHETYVIRGLRRLSSGFYVLDSSRPWLCYWILHSLALLRRSVDDVLYNRSIAFLKRCQDPQGGYGGGPGQMPHLATTYAAVCALVTLGGEKALASIDRDKTLQFLLRMKDPCGGFRVHDDGEMDMRGSYTALAVAHMLDIMIPELVENVGEYVRSCQTYEGGIGGEPGAEAHGGYTFCGLAALALVNQLHVLDLPALVNWVAFRQGRVEGGFQGRTNKLVDGCYSFWQGGCFQVLQQYMPHLWVQQNASMPGLSKTCDVFEGSKSGFEATDSAMEDPEEKSEEESARRAEDMSSSRTTDSRSNSGVDLNPLTEALDSKQSDSKSAVEDGAAGDSAPFAAGGPSSTTAAEKTVGEEKEEFLTPTEQVPAAEELGSDDEVFEFTGPVMKTGFYSADKLFPMVEIGFHREPQHVACVEVCEAPQGAVQDPGTGVSGASGNSSRSTGEVDSVDEFLYGPIFNSQALQAYILLCCQDIAGLRDKPGKSADFYHTCYCLSGLSAAQYSTAHRVDGPPPPSGVLGPYSNLLEATHALCNVRLDRYYEARSFFQR</sequence>
<feature type="domain" description="Prenyltransferase alpha-alpha toroid" evidence="11">
    <location>
        <begin position="570"/>
        <end position="647"/>
    </location>
</feature>
<organism evidence="12 13">
    <name type="scientific">Riccia fluitans</name>
    <dbReference type="NCBI Taxonomy" id="41844"/>
    <lineage>
        <taxon>Eukaryota</taxon>
        <taxon>Viridiplantae</taxon>
        <taxon>Streptophyta</taxon>
        <taxon>Embryophyta</taxon>
        <taxon>Marchantiophyta</taxon>
        <taxon>Marchantiopsida</taxon>
        <taxon>Marchantiidae</taxon>
        <taxon>Marchantiales</taxon>
        <taxon>Ricciaceae</taxon>
        <taxon>Riccia</taxon>
    </lineage>
</organism>
<dbReference type="Gene3D" id="1.50.10.20">
    <property type="match status" value="2"/>
</dbReference>
<evidence type="ECO:0000313" key="12">
    <source>
        <dbReference type="EMBL" id="KAL2614118.1"/>
    </source>
</evidence>
<dbReference type="InterPro" id="IPR045089">
    <property type="entry name" value="PGGT1B-like"/>
</dbReference>
<feature type="region of interest" description="Disordered" evidence="10">
    <location>
        <begin position="382"/>
        <end position="488"/>
    </location>
</feature>
<keyword evidence="7" id="KW-0677">Repeat</keyword>
<evidence type="ECO:0000256" key="3">
    <source>
        <dbReference type="ARBA" id="ARBA00015798"/>
    </source>
</evidence>
<dbReference type="AlphaFoldDB" id="A0ABD1XZQ8"/>
<dbReference type="SUPFAM" id="SSF48239">
    <property type="entry name" value="Terpenoid cyclases/Protein prenyltransferases"/>
    <property type="match status" value="2"/>
</dbReference>